<proteinExistence type="predicted"/>
<dbReference type="InterPro" id="IPR043128">
    <property type="entry name" value="Rev_trsase/Diguanyl_cyclase"/>
</dbReference>
<keyword evidence="5" id="KW-1185">Reference proteome</keyword>
<feature type="transmembrane region" description="Helical" evidence="2">
    <location>
        <begin position="301"/>
        <end position="318"/>
    </location>
</feature>
<dbReference type="PANTHER" id="PTHR44757">
    <property type="entry name" value="DIGUANYLATE CYCLASE DGCP"/>
    <property type="match status" value="1"/>
</dbReference>
<evidence type="ECO:0000256" key="1">
    <source>
        <dbReference type="SAM" id="Coils"/>
    </source>
</evidence>
<keyword evidence="2" id="KW-0812">Transmembrane</keyword>
<gene>
    <name evidence="4" type="ORF">XM38_023250</name>
</gene>
<dbReference type="InterPro" id="IPR007890">
    <property type="entry name" value="CHASE2"/>
</dbReference>
<dbReference type="InterPro" id="IPR000160">
    <property type="entry name" value="GGDEF_dom"/>
</dbReference>
<dbReference type="SMART" id="SM00267">
    <property type="entry name" value="GGDEF"/>
    <property type="match status" value="1"/>
</dbReference>
<evidence type="ECO:0000256" key="2">
    <source>
        <dbReference type="SAM" id="Phobius"/>
    </source>
</evidence>
<dbReference type="Gene3D" id="3.30.70.270">
    <property type="match status" value="1"/>
</dbReference>
<name>A0A1Z3HM45_9CYAN</name>
<feature type="coiled-coil region" evidence="1">
    <location>
        <begin position="518"/>
        <end position="552"/>
    </location>
</feature>
<evidence type="ECO:0000313" key="4">
    <source>
        <dbReference type="EMBL" id="ASC71373.1"/>
    </source>
</evidence>
<dbReference type="SUPFAM" id="SSF55785">
    <property type="entry name" value="PYP-like sensor domain (PAS domain)"/>
    <property type="match status" value="1"/>
</dbReference>
<dbReference type="Gene3D" id="3.30.450.20">
    <property type="entry name" value="PAS domain"/>
    <property type="match status" value="1"/>
</dbReference>
<keyword evidence="2" id="KW-1133">Transmembrane helix</keyword>
<organism evidence="4 5">
    <name type="scientific">Halomicronema hongdechloris C2206</name>
    <dbReference type="NCBI Taxonomy" id="1641165"/>
    <lineage>
        <taxon>Bacteria</taxon>
        <taxon>Bacillati</taxon>
        <taxon>Cyanobacteriota</taxon>
        <taxon>Cyanophyceae</taxon>
        <taxon>Nodosilineales</taxon>
        <taxon>Nodosilineaceae</taxon>
        <taxon>Halomicronema</taxon>
    </lineage>
</organism>
<dbReference type="Proteomes" id="UP000191901">
    <property type="component" value="Chromosome"/>
</dbReference>
<dbReference type="Pfam" id="PF05226">
    <property type="entry name" value="CHASE2"/>
    <property type="match status" value="1"/>
</dbReference>
<dbReference type="NCBIfam" id="TIGR00254">
    <property type="entry name" value="GGDEF"/>
    <property type="match status" value="1"/>
</dbReference>
<dbReference type="KEGG" id="hhg:XM38_023250"/>
<sequence>MLSLPIKTAQLTRLLSGLVAASGVLILVTTGGLQPFTHLEYRLRFQLRGATAWDDRISLIAIDEASLAELGAFPWPRSHYAELLGRLQAAPPSVITFNLLFTDSAPGDGQLAAAMAQHQAIILATAWDQDGQPLDPVFPLAGAAMGSGHIYQPQAPDSLVRTILPQIQGQPALGIATAEALSLTESIVALPPLDRPLPVNWPGPVDTLSTVSFVDVLKGRVEASRFHGQIVLIGATATGLDQLSTPFDINPPASGVHLHGAVLDNILQQRWLQHLQAPWWLLLCLGPLLGLGLGRPWRQQRVLLGAGTLAWILLARVLMTHGWWITVVEPVLLLGLTAVTCGISQELRDDRRIRQYVASLWHTHAPALLLSPQESRAPSIADSASIEQLVTLADQLGRSQATQAAIARSLPMGLLAANIDGTVWFCNPLASAWLGVTTGETVASRLKTWLTAAQWQAVRQGEDISPQEIQDGDRWFALYLEPLRMDDSASAAGPMGFVLLLDDISYRKQMELDLRTLNYTLEEQVQQRTRQLESLNRDLRREVNERQRIQDRLVYEAHHDSLTQLPNRRLFLWHLQQRIVAGGQEFAVLFLDCDRFKLVNDTFGHWMGDELLKAVAAVLLGSVRPTDNDGSVAATTTTRLPIWSRLFIYSSSGG</sequence>
<accession>A0A1Z3HM45</accession>
<dbReference type="EMBL" id="CP021983">
    <property type="protein sequence ID" value="ASC71373.1"/>
    <property type="molecule type" value="Genomic_DNA"/>
</dbReference>
<dbReference type="OrthoDB" id="543957at2"/>
<protein>
    <recommendedName>
        <fullName evidence="3">GGDEF domain-containing protein</fullName>
    </recommendedName>
</protein>
<dbReference type="AlphaFoldDB" id="A0A1Z3HM45"/>
<dbReference type="InterPro" id="IPR052155">
    <property type="entry name" value="Biofilm_reg_signaling"/>
</dbReference>
<dbReference type="PROSITE" id="PS50887">
    <property type="entry name" value="GGDEF"/>
    <property type="match status" value="1"/>
</dbReference>
<dbReference type="InterPro" id="IPR029787">
    <property type="entry name" value="Nucleotide_cyclase"/>
</dbReference>
<reference evidence="4 5" key="1">
    <citation type="journal article" date="2016" name="Biochim. Biophys. Acta">
        <title>Characterization of red-shifted phycobilisomes isolated from the chlorophyll f-containing cyanobacterium Halomicronema hongdechloris.</title>
        <authorList>
            <person name="Li Y."/>
            <person name="Lin Y."/>
            <person name="Garvey C.J."/>
            <person name="Birch D."/>
            <person name="Corkery R.W."/>
            <person name="Loughlin P.C."/>
            <person name="Scheer H."/>
            <person name="Willows R.D."/>
            <person name="Chen M."/>
        </authorList>
    </citation>
    <scope>NUCLEOTIDE SEQUENCE [LARGE SCALE GENOMIC DNA]</scope>
    <source>
        <strain evidence="4 5">C2206</strain>
    </source>
</reference>
<keyword evidence="2" id="KW-0472">Membrane</keyword>
<dbReference type="InterPro" id="IPR035965">
    <property type="entry name" value="PAS-like_dom_sf"/>
</dbReference>
<evidence type="ECO:0000313" key="5">
    <source>
        <dbReference type="Proteomes" id="UP000191901"/>
    </source>
</evidence>
<feature type="domain" description="GGDEF" evidence="3">
    <location>
        <begin position="584"/>
        <end position="654"/>
    </location>
</feature>
<evidence type="ECO:0000259" key="3">
    <source>
        <dbReference type="PROSITE" id="PS50887"/>
    </source>
</evidence>
<feature type="transmembrane region" description="Helical" evidence="2">
    <location>
        <begin position="12"/>
        <end position="33"/>
    </location>
</feature>
<dbReference type="PANTHER" id="PTHR44757:SF2">
    <property type="entry name" value="BIOFILM ARCHITECTURE MAINTENANCE PROTEIN MBAA"/>
    <property type="match status" value="1"/>
</dbReference>
<dbReference type="Pfam" id="PF00990">
    <property type="entry name" value="GGDEF"/>
    <property type="match status" value="1"/>
</dbReference>
<dbReference type="SUPFAM" id="SSF55073">
    <property type="entry name" value="Nucleotide cyclase"/>
    <property type="match status" value="1"/>
</dbReference>
<keyword evidence="1" id="KW-0175">Coiled coil</keyword>
<dbReference type="CDD" id="cd01949">
    <property type="entry name" value="GGDEF"/>
    <property type="match status" value="1"/>
</dbReference>
<dbReference type="SMART" id="SM01080">
    <property type="entry name" value="CHASE2"/>
    <property type="match status" value="1"/>
</dbReference>
<feature type="transmembrane region" description="Helical" evidence="2">
    <location>
        <begin position="277"/>
        <end position="294"/>
    </location>
</feature>